<evidence type="ECO:0000259" key="2">
    <source>
        <dbReference type="Pfam" id="PF01243"/>
    </source>
</evidence>
<dbReference type="Gene3D" id="2.30.110.10">
    <property type="entry name" value="Electron Transport, Fmn-binding Protein, Chain A"/>
    <property type="match status" value="1"/>
</dbReference>
<keyword evidence="1" id="KW-0560">Oxidoreductase</keyword>
<dbReference type="RefSeq" id="WP_286276334.1">
    <property type="nucleotide sequence ID" value="NZ_AP027731.1"/>
</dbReference>
<evidence type="ECO:0000313" key="3">
    <source>
        <dbReference type="EMBL" id="BDZ46236.1"/>
    </source>
</evidence>
<dbReference type="Proteomes" id="UP001321498">
    <property type="component" value="Chromosome"/>
</dbReference>
<feature type="domain" description="Pyridoxamine 5'-phosphate oxidase N-terminal" evidence="2">
    <location>
        <begin position="8"/>
        <end position="126"/>
    </location>
</feature>
<dbReference type="PANTHER" id="PTHR35176:SF6">
    <property type="entry name" value="HEME OXYGENASE HI_0854-RELATED"/>
    <property type="match status" value="1"/>
</dbReference>
<dbReference type="InterPro" id="IPR011576">
    <property type="entry name" value="Pyridox_Oxase_N"/>
</dbReference>
<gene>
    <name evidence="3" type="ORF">GCM10025866_21450</name>
</gene>
<accession>A0ABM8GD82</accession>
<dbReference type="EMBL" id="AP027731">
    <property type="protein sequence ID" value="BDZ46236.1"/>
    <property type="molecule type" value="Genomic_DNA"/>
</dbReference>
<dbReference type="Pfam" id="PF01243">
    <property type="entry name" value="PNPOx_N"/>
    <property type="match status" value="1"/>
</dbReference>
<evidence type="ECO:0000313" key="4">
    <source>
        <dbReference type="Proteomes" id="UP001321498"/>
    </source>
</evidence>
<dbReference type="PANTHER" id="PTHR35176">
    <property type="entry name" value="HEME OXYGENASE HI_0854-RELATED"/>
    <property type="match status" value="1"/>
</dbReference>
<proteinExistence type="predicted"/>
<dbReference type="NCBIfam" id="TIGR03618">
    <property type="entry name" value="Rv1155_F420"/>
    <property type="match status" value="1"/>
</dbReference>
<protein>
    <submittedName>
        <fullName evidence="3">PPOX class F420-dependent enzyme</fullName>
    </submittedName>
</protein>
<dbReference type="InterPro" id="IPR019920">
    <property type="entry name" value="F420-binding_dom_put"/>
</dbReference>
<dbReference type="InterPro" id="IPR052019">
    <property type="entry name" value="F420H2_bilvrd_red/Heme_oxyg"/>
</dbReference>
<dbReference type="InterPro" id="IPR012349">
    <property type="entry name" value="Split_barrel_FMN-bd"/>
</dbReference>
<name>A0ABM8GD82_9MICO</name>
<reference evidence="4" key="1">
    <citation type="journal article" date="2019" name="Int. J. Syst. Evol. Microbiol.">
        <title>The Global Catalogue of Microorganisms (GCM) 10K type strain sequencing project: providing services to taxonomists for standard genome sequencing and annotation.</title>
        <authorList>
            <consortium name="The Broad Institute Genomics Platform"/>
            <consortium name="The Broad Institute Genome Sequencing Center for Infectious Disease"/>
            <person name="Wu L."/>
            <person name="Ma J."/>
        </authorList>
    </citation>
    <scope>NUCLEOTIDE SEQUENCE [LARGE SCALE GENOMIC DNA]</scope>
    <source>
        <strain evidence="4">NBRC 108725</strain>
    </source>
</reference>
<dbReference type="SUPFAM" id="SSF50475">
    <property type="entry name" value="FMN-binding split barrel"/>
    <property type="match status" value="1"/>
</dbReference>
<sequence>MANTPDGYEDLLERPIVGTLATVRPDGAPSATPMWFKWDGEGLRFTHTTKRQKLKNLQTEPRLSFTIIDPDDPYRYLEVRGVVDRVEEDPTGSFYVELGKRYGNAEQAPPPDSADRVVIVVKPTAFGMH</sequence>
<keyword evidence="4" id="KW-1185">Reference proteome</keyword>
<evidence type="ECO:0000256" key="1">
    <source>
        <dbReference type="ARBA" id="ARBA00023002"/>
    </source>
</evidence>
<organism evidence="3 4">
    <name type="scientific">Naasia aerilata</name>
    <dbReference type="NCBI Taxonomy" id="1162966"/>
    <lineage>
        <taxon>Bacteria</taxon>
        <taxon>Bacillati</taxon>
        <taxon>Actinomycetota</taxon>
        <taxon>Actinomycetes</taxon>
        <taxon>Micrococcales</taxon>
        <taxon>Microbacteriaceae</taxon>
        <taxon>Naasia</taxon>
    </lineage>
</organism>